<dbReference type="GO" id="GO:0000981">
    <property type="term" value="F:DNA-binding transcription factor activity, RNA polymerase II-specific"/>
    <property type="evidence" value="ECO:0007669"/>
    <property type="project" value="InterPro"/>
</dbReference>
<feature type="domain" description="Zn(2)-C6 fungal-type" evidence="6">
    <location>
        <begin position="119"/>
        <end position="149"/>
    </location>
</feature>
<dbReference type="SUPFAM" id="SSF57701">
    <property type="entry name" value="Zn2/Cys6 DNA-binding domain"/>
    <property type="match status" value="1"/>
</dbReference>
<dbReference type="EMBL" id="NHZQ01000236">
    <property type="protein sequence ID" value="PSK46340.1"/>
    <property type="molecule type" value="Genomic_DNA"/>
</dbReference>
<dbReference type="Proteomes" id="UP000243723">
    <property type="component" value="Unassembled WGS sequence"/>
</dbReference>
<dbReference type="GO" id="GO:0003677">
    <property type="term" value="F:DNA binding"/>
    <property type="evidence" value="ECO:0007669"/>
    <property type="project" value="UniProtKB-KW"/>
</dbReference>
<gene>
    <name evidence="7" type="ORF">B9Z65_5308</name>
</gene>
<dbReference type="GO" id="GO:0005634">
    <property type="term" value="C:nucleus"/>
    <property type="evidence" value="ECO:0007669"/>
    <property type="project" value="UniProtKB-SubCell"/>
</dbReference>
<dbReference type="InterPro" id="IPR036864">
    <property type="entry name" value="Zn2-C6_fun-type_DNA-bd_sf"/>
</dbReference>
<dbReference type="STRING" id="40998.A0A2P7ZDR2"/>
<feature type="region of interest" description="Disordered" evidence="5">
    <location>
        <begin position="1"/>
        <end position="28"/>
    </location>
</feature>
<dbReference type="CDD" id="cd00067">
    <property type="entry name" value="GAL4"/>
    <property type="match status" value="1"/>
</dbReference>
<evidence type="ECO:0000256" key="4">
    <source>
        <dbReference type="ARBA" id="ARBA00023242"/>
    </source>
</evidence>
<dbReference type="PROSITE" id="PS50048">
    <property type="entry name" value="ZN2_CY6_FUNGAL_2"/>
    <property type="match status" value="1"/>
</dbReference>
<sequence>MYPAVPEPGQHYGPIYPTSTAPQQGLDAAQQEHLNFAAQLQQAAPYPKVEHEGLDPTTSSQIEQRIEQLQHQQQSLVSDHFHHEQPSQDQQDVAPSTEQGQQSHPPGTTPTKLFRLRKACDSCSIRKVKCDESGPPCKACAALDIPCTFDRPSRRRGPPNRHAEAIKRRKVEEHNGSPQAVMPSSPTHAAQALAALSSHPAASSSQLSAESILPIETIDLLINDYFTYIHPLCPFPHEPSFREAWRRREDYTNRPFLALLASMVAALVASFPRKPRLHLRAQRRETLYANHVELVDKCLKVCAAARGPGYLESNLTVHDAATSYLLGMAGTYTFRWRSGRLYLGECLTIIHALGLHKAQDHTYLNLGGMPSMYGSNGPNHEGSKEEVHDHITLQVSRRVFWTAFVTSRSISQVGASNGEMYIPPSNPTDPYPPLPVEVEDFCIFPTHIEPQPPGLLPTISGFNANVRIFLSYQPLTVMEMAWGIDSVVDWERQHRIYHDCLLSAKHALKDLPEELKLLPGRSDIDESSPDPLAAFHMKMGLRDPASMISDSMEPSAEQRRALQREIQKANIYASALATRSYIVEKFWSAFEARSKRGNQVAHSHAVVAGQDHTLSPSIITGRLDSMLPPTQPAQGPPRSATTDIEAEMSAERESIIRSLLIVLSNIDRVNMEPNGDSFAHKIRFIASTLLDVPRERKGHVAQQAEEYLKAFLEILVKLEKAGHDIDADDNQETELRHWADLREYQSKFAQQGGVFGLS</sequence>
<name>A0A2P7ZDR2_9PEZI</name>
<dbReference type="AlphaFoldDB" id="A0A2P7ZDR2"/>
<evidence type="ECO:0000256" key="1">
    <source>
        <dbReference type="ARBA" id="ARBA00004123"/>
    </source>
</evidence>
<dbReference type="PANTHER" id="PTHR46910">
    <property type="entry name" value="TRANSCRIPTION FACTOR PDR1"/>
    <property type="match status" value="1"/>
</dbReference>
<evidence type="ECO:0000256" key="2">
    <source>
        <dbReference type="ARBA" id="ARBA00022723"/>
    </source>
</evidence>
<dbReference type="Pfam" id="PF04082">
    <property type="entry name" value="Fungal_trans"/>
    <property type="match status" value="1"/>
</dbReference>
<feature type="region of interest" description="Disordered" evidence="5">
    <location>
        <begin position="65"/>
        <end position="112"/>
    </location>
</feature>
<evidence type="ECO:0000256" key="3">
    <source>
        <dbReference type="ARBA" id="ARBA00023125"/>
    </source>
</evidence>
<keyword evidence="8" id="KW-1185">Reference proteome</keyword>
<dbReference type="PROSITE" id="PS00463">
    <property type="entry name" value="ZN2_CY6_FUNGAL_1"/>
    <property type="match status" value="1"/>
</dbReference>
<evidence type="ECO:0000313" key="8">
    <source>
        <dbReference type="Proteomes" id="UP000243723"/>
    </source>
</evidence>
<comment type="subcellular location">
    <subcellularLocation>
        <location evidence="1">Nucleus</location>
    </subcellularLocation>
</comment>
<dbReference type="Pfam" id="PF00172">
    <property type="entry name" value="Zn_clus"/>
    <property type="match status" value="1"/>
</dbReference>
<reference evidence="7 8" key="1">
    <citation type="submission" date="2017-05" db="EMBL/GenBank/DDBJ databases">
        <title>Draft genome sequence of Elsinoe australis.</title>
        <authorList>
            <person name="Cheng Q."/>
        </authorList>
    </citation>
    <scope>NUCLEOTIDE SEQUENCE [LARGE SCALE GENOMIC DNA]</scope>
    <source>
        <strain evidence="7 8">NL1</strain>
    </source>
</reference>
<feature type="compositionally biased region" description="Low complexity" evidence="5">
    <location>
        <begin position="65"/>
        <end position="74"/>
    </location>
</feature>
<protein>
    <recommendedName>
        <fullName evidence="6">Zn(2)-C6 fungal-type domain-containing protein</fullName>
    </recommendedName>
</protein>
<dbReference type="Gene3D" id="4.10.240.10">
    <property type="entry name" value="Zn(2)-C6 fungal-type DNA-binding domain"/>
    <property type="match status" value="1"/>
</dbReference>
<dbReference type="SMART" id="SM00066">
    <property type="entry name" value="GAL4"/>
    <property type="match status" value="1"/>
</dbReference>
<evidence type="ECO:0000259" key="6">
    <source>
        <dbReference type="PROSITE" id="PS50048"/>
    </source>
</evidence>
<dbReference type="PANTHER" id="PTHR46910:SF3">
    <property type="entry name" value="HALOTOLERANCE PROTEIN 9-RELATED"/>
    <property type="match status" value="1"/>
</dbReference>
<accession>A0A2P7ZDR2</accession>
<evidence type="ECO:0000256" key="5">
    <source>
        <dbReference type="SAM" id="MobiDB-lite"/>
    </source>
</evidence>
<dbReference type="InterPro" id="IPR007219">
    <property type="entry name" value="XnlR_reg_dom"/>
</dbReference>
<keyword evidence="4" id="KW-0539">Nucleus</keyword>
<comment type="caution">
    <text evidence="7">The sequence shown here is derived from an EMBL/GenBank/DDBJ whole genome shotgun (WGS) entry which is preliminary data.</text>
</comment>
<dbReference type="GO" id="GO:0008270">
    <property type="term" value="F:zinc ion binding"/>
    <property type="evidence" value="ECO:0007669"/>
    <property type="project" value="InterPro"/>
</dbReference>
<keyword evidence="2" id="KW-0479">Metal-binding</keyword>
<feature type="compositionally biased region" description="Polar residues" evidence="5">
    <location>
        <begin position="87"/>
        <end position="111"/>
    </location>
</feature>
<evidence type="ECO:0000313" key="7">
    <source>
        <dbReference type="EMBL" id="PSK46340.1"/>
    </source>
</evidence>
<dbReference type="GO" id="GO:0006351">
    <property type="term" value="P:DNA-templated transcription"/>
    <property type="evidence" value="ECO:0007669"/>
    <property type="project" value="InterPro"/>
</dbReference>
<dbReference type="InterPro" id="IPR001138">
    <property type="entry name" value="Zn2Cys6_DnaBD"/>
</dbReference>
<organism evidence="7 8">
    <name type="scientific">Elsinoe australis</name>
    <dbReference type="NCBI Taxonomy" id="40998"/>
    <lineage>
        <taxon>Eukaryota</taxon>
        <taxon>Fungi</taxon>
        <taxon>Dikarya</taxon>
        <taxon>Ascomycota</taxon>
        <taxon>Pezizomycotina</taxon>
        <taxon>Dothideomycetes</taxon>
        <taxon>Dothideomycetidae</taxon>
        <taxon>Myriangiales</taxon>
        <taxon>Elsinoaceae</taxon>
        <taxon>Elsinoe</taxon>
    </lineage>
</organism>
<dbReference type="CDD" id="cd12148">
    <property type="entry name" value="fungal_TF_MHR"/>
    <property type="match status" value="1"/>
</dbReference>
<keyword evidence="3" id="KW-0238">DNA-binding</keyword>
<proteinExistence type="predicted"/>
<dbReference type="InterPro" id="IPR050987">
    <property type="entry name" value="AtrR-like"/>
</dbReference>
<dbReference type="OrthoDB" id="5284003at2759"/>